<dbReference type="Pfam" id="PF02321">
    <property type="entry name" value="OEP"/>
    <property type="match status" value="2"/>
</dbReference>
<dbReference type="SUPFAM" id="SSF56954">
    <property type="entry name" value="Outer membrane efflux proteins (OEP)"/>
    <property type="match status" value="1"/>
</dbReference>
<dbReference type="InterPro" id="IPR051906">
    <property type="entry name" value="TolC-like"/>
</dbReference>
<reference evidence="9 10" key="1">
    <citation type="submission" date="2023-12" db="EMBL/GenBank/DDBJ databases">
        <title>Genome sequencing and assembly of bacterial species from a model synthetic community.</title>
        <authorList>
            <person name="Hogle S.L."/>
        </authorList>
    </citation>
    <scope>NUCLEOTIDE SEQUENCE [LARGE SCALE GENOMIC DNA]</scope>
    <source>
        <strain evidence="9 10">HAMBI_3031</strain>
    </source>
</reference>
<evidence type="ECO:0000256" key="1">
    <source>
        <dbReference type="ARBA" id="ARBA00004442"/>
    </source>
</evidence>
<feature type="signal peptide" evidence="8">
    <location>
        <begin position="1"/>
        <end position="25"/>
    </location>
</feature>
<keyword evidence="8" id="KW-0732">Signal</keyword>
<proteinExistence type="inferred from homology"/>
<comment type="similarity">
    <text evidence="2">Belongs to the outer membrane factor (OMF) (TC 1.B.17) family.</text>
</comment>
<keyword evidence="3" id="KW-0813">Transport</keyword>
<dbReference type="Gene3D" id="1.20.1600.10">
    <property type="entry name" value="Outer membrane efflux proteins (OEP)"/>
    <property type="match status" value="1"/>
</dbReference>
<evidence type="ECO:0000256" key="3">
    <source>
        <dbReference type="ARBA" id="ARBA00022448"/>
    </source>
</evidence>
<evidence type="ECO:0000313" key="9">
    <source>
        <dbReference type="EMBL" id="WQD38280.1"/>
    </source>
</evidence>
<evidence type="ECO:0000256" key="5">
    <source>
        <dbReference type="ARBA" id="ARBA00022692"/>
    </source>
</evidence>
<evidence type="ECO:0000256" key="2">
    <source>
        <dbReference type="ARBA" id="ARBA00007613"/>
    </source>
</evidence>
<dbReference type="InterPro" id="IPR003423">
    <property type="entry name" value="OMP_efflux"/>
</dbReference>
<dbReference type="EMBL" id="CP139960">
    <property type="protein sequence ID" value="WQD38280.1"/>
    <property type="molecule type" value="Genomic_DNA"/>
</dbReference>
<keyword evidence="6" id="KW-0472">Membrane</keyword>
<evidence type="ECO:0000313" key="10">
    <source>
        <dbReference type="Proteomes" id="UP001325680"/>
    </source>
</evidence>
<evidence type="ECO:0000256" key="8">
    <source>
        <dbReference type="SAM" id="SignalP"/>
    </source>
</evidence>
<keyword evidence="7" id="KW-0998">Cell outer membrane</keyword>
<name>A0ABZ0W841_9BACT</name>
<protein>
    <submittedName>
        <fullName evidence="9">TolC family protein</fullName>
    </submittedName>
</protein>
<evidence type="ECO:0000256" key="7">
    <source>
        <dbReference type="ARBA" id="ARBA00023237"/>
    </source>
</evidence>
<accession>A0ABZ0W841</accession>
<keyword evidence="5" id="KW-0812">Transmembrane</keyword>
<evidence type="ECO:0000256" key="4">
    <source>
        <dbReference type="ARBA" id="ARBA00022452"/>
    </source>
</evidence>
<comment type="subcellular location">
    <subcellularLocation>
        <location evidence="1">Cell outer membrane</location>
    </subcellularLocation>
</comment>
<dbReference type="PANTHER" id="PTHR30026:SF20">
    <property type="entry name" value="OUTER MEMBRANE PROTEIN TOLC"/>
    <property type="match status" value="1"/>
</dbReference>
<gene>
    <name evidence="9" type="ORF">U0035_21650</name>
</gene>
<dbReference type="RefSeq" id="WP_114791440.1">
    <property type="nucleotide sequence ID" value="NZ_CP139960.1"/>
</dbReference>
<dbReference type="PANTHER" id="PTHR30026">
    <property type="entry name" value="OUTER MEMBRANE PROTEIN TOLC"/>
    <property type="match status" value="1"/>
</dbReference>
<organism evidence="9 10">
    <name type="scientific">Niabella yanshanensis</name>
    <dbReference type="NCBI Taxonomy" id="577386"/>
    <lineage>
        <taxon>Bacteria</taxon>
        <taxon>Pseudomonadati</taxon>
        <taxon>Bacteroidota</taxon>
        <taxon>Chitinophagia</taxon>
        <taxon>Chitinophagales</taxon>
        <taxon>Chitinophagaceae</taxon>
        <taxon>Niabella</taxon>
    </lineage>
</organism>
<sequence>MRRLYRHRLLITLAALLAISGNAGAQRILTLEEAIATALQNNYDIQIAKNDSLVAAIDYSYRNAVFLPAVNADASRTFNNNNQRQTLADGTERKSNGIRSNNLQASIGLDWVLFDGFRMFATRDKAAALLEAGSHTAKAQVINTVAQVVNIYYNISRQQQLIKATDVQIRLNNDRSRLAQYKLEIGSGAKPDVLQSKVDLNEQKALKMQQETSIGQLKQQLIQAMNSNVREHEFAIPDTIPLNEHIALGDIQEGIERTNPDLLLARSNIEVAKYTLKETRAGLWPTIAFGSAYNYSRTVNKRVLNNFSTLFNQLNGYNYGFTATVPIFNQFRVRRQIRQDRLSVSLQELSYENQRSLINLSVINSFKDYQQQQKFLKLEEESIALAEENVAIVFETYKLGAATLVQLREAQLSLAQAYDRLISARYNLKLAETELLRLKGDIIK</sequence>
<feature type="chain" id="PRO_5045073211" evidence="8">
    <location>
        <begin position="26"/>
        <end position="444"/>
    </location>
</feature>
<keyword evidence="10" id="KW-1185">Reference proteome</keyword>
<dbReference type="Proteomes" id="UP001325680">
    <property type="component" value="Chromosome"/>
</dbReference>
<evidence type="ECO:0000256" key="6">
    <source>
        <dbReference type="ARBA" id="ARBA00023136"/>
    </source>
</evidence>
<keyword evidence="4" id="KW-1134">Transmembrane beta strand</keyword>